<evidence type="ECO:0000313" key="2">
    <source>
        <dbReference type="Proteomes" id="UP001386955"/>
    </source>
</evidence>
<sequence length="84" mass="9481">MEGLSYLGYTREVGRERGASQKQGCEYASKSHGQDDWARSGVEVSRVSLSYTSAVCWLRQGGNYNVELKRITWKGNLKYLKASK</sequence>
<proteinExistence type="predicted"/>
<evidence type="ECO:0000313" key="1">
    <source>
        <dbReference type="EMBL" id="KAK7395520.1"/>
    </source>
</evidence>
<reference evidence="1 2" key="1">
    <citation type="submission" date="2024-01" db="EMBL/GenBank/DDBJ databases">
        <title>The genomes of 5 underutilized Papilionoideae crops provide insights into root nodulation and disease resistanc.</title>
        <authorList>
            <person name="Jiang F."/>
        </authorList>
    </citation>
    <scope>NUCLEOTIDE SEQUENCE [LARGE SCALE GENOMIC DNA]</scope>
    <source>
        <strain evidence="1">DUOXIRENSHENG_FW03</strain>
        <tissue evidence="1">Leaves</tissue>
    </source>
</reference>
<dbReference type="AlphaFoldDB" id="A0AAN9XK59"/>
<organism evidence="1 2">
    <name type="scientific">Psophocarpus tetragonolobus</name>
    <name type="common">Winged bean</name>
    <name type="synonym">Dolichos tetragonolobus</name>
    <dbReference type="NCBI Taxonomy" id="3891"/>
    <lineage>
        <taxon>Eukaryota</taxon>
        <taxon>Viridiplantae</taxon>
        <taxon>Streptophyta</taxon>
        <taxon>Embryophyta</taxon>
        <taxon>Tracheophyta</taxon>
        <taxon>Spermatophyta</taxon>
        <taxon>Magnoliopsida</taxon>
        <taxon>eudicotyledons</taxon>
        <taxon>Gunneridae</taxon>
        <taxon>Pentapetalae</taxon>
        <taxon>rosids</taxon>
        <taxon>fabids</taxon>
        <taxon>Fabales</taxon>
        <taxon>Fabaceae</taxon>
        <taxon>Papilionoideae</taxon>
        <taxon>50 kb inversion clade</taxon>
        <taxon>NPAAA clade</taxon>
        <taxon>indigoferoid/millettioid clade</taxon>
        <taxon>Phaseoleae</taxon>
        <taxon>Psophocarpus</taxon>
    </lineage>
</organism>
<protein>
    <submittedName>
        <fullName evidence="1">Uncharacterized protein</fullName>
    </submittedName>
</protein>
<comment type="caution">
    <text evidence="1">The sequence shown here is derived from an EMBL/GenBank/DDBJ whole genome shotgun (WGS) entry which is preliminary data.</text>
</comment>
<accession>A0AAN9XK59</accession>
<dbReference type="Proteomes" id="UP001386955">
    <property type="component" value="Unassembled WGS sequence"/>
</dbReference>
<gene>
    <name evidence="1" type="ORF">VNO78_16079</name>
</gene>
<dbReference type="EMBL" id="JAYMYS010000004">
    <property type="protein sequence ID" value="KAK7395520.1"/>
    <property type="molecule type" value="Genomic_DNA"/>
</dbReference>
<name>A0AAN9XK59_PSOTE</name>
<keyword evidence="2" id="KW-1185">Reference proteome</keyword>